<dbReference type="PANTHER" id="PTHR35851">
    <property type="entry name" value="CELL DIVISION PROTEIN FTSQ"/>
    <property type="match status" value="1"/>
</dbReference>
<keyword evidence="4 7" id="KW-0812">Transmembrane</keyword>
<dbReference type="Pfam" id="PF08478">
    <property type="entry name" value="POTRA_1"/>
    <property type="match status" value="1"/>
</dbReference>
<sequence length="251" mass="28284">MKYSQSSKNKFRRKFARLASYITLFLVLLIIVLSGYIVFIERGAFRIQSVEVTGTKSFVSQVDVAELVKSRAFGQNILIFNSGALETSLLESFQGAKEIFVRKSFPSTLKISVIERTPAVVMYDEKKENFYLVDEEGYVLGQIEPGTTNFPEILYSGQIAVGYFLDENLVSAYFGLLQALDVEKISASSMSVHSDYVSLFIPDSIEVLVSRERNVYEAASLLSALLKQLATQGRDVKRVDLRYDKVIVSYR</sequence>
<name>A0A1F4UQ75_UNCKA</name>
<dbReference type="STRING" id="1802617.A2886_00575"/>
<evidence type="ECO:0000256" key="6">
    <source>
        <dbReference type="ARBA" id="ARBA00023306"/>
    </source>
</evidence>
<dbReference type="InterPro" id="IPR026579">
    <property type="entry name" value="FtsQ"/>
</dbReference>
<evidence type="ECO:0000256" key="4">
    <source>
        <dbReference type="ARBA" id="ARBA00022692"/>
    </source>
</evidence>
<keyword evidence="5 7" id="KW-1133">Transmembrane helix</keyword>
<comment type="caution">
    <text evidence="10">The sequence shown here is derived from an EMBL/GenBank/DDBJ whole genome shotgun (WGS) entry which is preliminary data.</text>
</comment>
<keyword evidence="7" id="KW-0472">Membrane</keyword>
<evidence type="ECO:0000256" key="2">
    <source>
        <dbReference type="ARBA" id="ARBA00022519"/>
    </source>
</evidence>
<evidence type="ECO:0000259" key="8">
    <source>
        <dbReference type="Pfam" id="PF03799"/>
    </source>
</evidence>
<keyword evidence="3" id="KW-0132">Cell division</keyword>
<dbReference type="Pfam" id="PF03799">
    <property type="entry name" value="FtsQ_DivIB_C"/>
    <property type="match status" value="1"/>
</dbReference>
<evidence type="ECO:0000256" key="3">
    <source>
        <dbReference type="ARBA" id="ARBA00022618"/>
    </source>
</evidence>
<feature type="domain" description="POTRA" evidence="9">
    <location>
        <begin position="45"/>
        <end position="116"/>
    </location>
</feature>
<dbReference type="InterPro" id="IPR013685">
    <property type="entry name" value="POTRA_FtsQ_type"/>
</dbReference>
<dbReference type="Gene3D" id="3.10.20.310">
    <property type="entry name" value="membrane protein fhac"/>
    <property type="match status" value="1"/>
</dbReference>
<dbReference type="PANTHER" id="PTHR35851:SF1">
    <property type="entry name" value="CELL DIVISION PROTEIN FTSQ"/>
    <property type="match status" value="1"/>
</dbReference>
<feature type="transmembrane region" description="Helical" evidence="7">
    <location>
        <begin position="21"/>
        <end position="39"/>
    </location>
</feature>
<organism evidence="10 11">
    <name type="scientific">candidate division WWE3 bacterium RIFCSPHIGHO2_01_FULL_42_13</name>
    <dbReference type="NCBI Taxonomy" id="1802617"/>
    <lineage>
        <taxon>Bacteria</taxon>
        <taxon>Katanobacteria</taxon>
    </lineage>
</organism>
<evidence type="ECO:0000313" key="11">
    <source>
        <dbReference type="Proteomes" id="UP000176608"/>
    </source>
</evidence>
<feature type="domain" description="Cell division protein FtsQ/DivIB C-terminal" evidence="8">
    <location>
        <begin position="127"/>
        <end position="242"/>
    </location>
</feature>
<dbReference type="AlphaFoldDB" id="A0A1F4UQ75"/>
<evidence type="ECO:0000259" key="9">
    <source>
        <dbReference type="Pfam" id="PF08478"/>
    </source>
</evidence>
<evidence type="ECO:0000256" key="1">
    <source>
        <dbReference type="ARBA" id="ARBA00022475"/>
    </source>
</evidence>
<accession>A0A1F4UQ75</accession>
<proteinExistence type="predicted"/>
<protein>
    <submittedName>
        <fullName evidence="10">Uncharacterized protein</fullName>
    </submittedName>
</protein>
<reference evidence="10 11" key="1">
    <citation type="journal article" date="2016" name="Nat. Commun.">
        <title>Thousands of microbial genomes shed light on interconnected biogeochemical processes in an aquifer system.</title>
        <authorList>
            <person name="Anantharaman K."/>
            <person name="Brown C.T."/>
            <person name="Hug L.A."/>
            <person name="Sharon I."/>
            <person name="Castelle C.J."/>
            <person name="Probst A.J."/>
            <person name="Thomas B.C."/>
            <person name="Singh A."/>
            <person name="Wilkins M.J."/>
            <person name="Karaoz U."/>
            <person name="Brodie E.L."/>
            <person name="Williams K.H."/>
            <person name="Hubbard S.S."/>
            <person name="Banfield J.F."/>
        </authorList>
    </citation>
    <scope>NUCLEOTIDE SEQUENCE [LARGE SCALE GENOMIC DNA]</scope>
</reference>
<gene>
    <name evidence="10" type="ORF">A2886_00575</name>
</gene>
<dbReference type="InterPro" id="IPR005548">
    <property type="entry name" value="Cell_div_FtsQ/DivIB_C"/>
</dbReference>
<evidence type="ECO:0000256" key="7">
    <source>
        <dbReference type="SAM" id="Phobius"/>
    </source>
</evidence>
<evidence type="ECO:0000313" key="10">
    <source>
        <dbReference type="EMBL" id="OGC47127.1"/>
    </source>
</evidence>
<keyword evidence="6" id="KW-0131">Cell cycle</keyword>
<keyword evidence="1" id="KW-1003">Cell membrane</keyword>
<keyword evidence="2" id="KW-0997">Cell inner membrane</keyword>
<evidence type="ECO:0000256" key="5">
    <source>
        <dbReference type="ARBA" id="ARBA00022989"/>
    </source>
</evidence>
<dbReference type="Proteomes" id="UP000176608">
    <property type="component" value="Unassembled WGS sequence"/>
</dbReference>
<dbReference type="EMBL" id="MEVA01000016">
    <property type="protein sequence ID" value="OGC47127.1"/>
    <property type="molecule type" value="Genomic_DNA"/>
</dbReference>
<dbReference type="GO" id="GO:0090529">
    <property type="term" value="P:cell septum assembly"/>
    <property type="evidence" value="ECO:0007669"/>
    <property type="project" value="InterPro"/>
</dbReference>